<dbReference type="InParanoid" id="K1PFA4"/>
<reference evidence="1" key="1">
    <citation type="journal article" date="2012" name="Nature">
        <title>The oyster genome reveals stress adaptation and complexity of shell formation.</title>
        <authorList>
            <person name="Zhang G."/>
            <person name="Fang X."/>
            <person name="Guo X."/>
            <person name="Li L."/>
            <person name="Luo R."/>
            <person name="Xu F."/>
            <person name="Yang P."/>
            <person name="Zhang L."/>
            <person name="Wang X."/>
            <person name="Qi H."/>
            <person name="Xiong Z."/>
            <person name="Que H."/>
            <person name="Xie Y."/>
            <person name="Holland P.W."/>
            <person name="Paps J."/>
            <person name="Zhu Y."/>
            <person name="Wu F."/>
            <person name="Chen Y."/>
            <person name="Wang J."/>
            <person name="Peng C."/>
            <person name="Meng J."/>
            <person name="Yang L."/>
            <person name="Liu J."/>
            <person name="Wen B."/>
            <person name="Zhang N."/>
            <person name="Huang Z."/>
            <person name="Zhu Q."/>
            <person name="Feng Y."/>
            <person name="Mount A."/>
            <person name="Hedgecock D."/>
            <person name="Xu Z."/>
            <person name="Liu Y."/>
            <person name="Domazet-Loso T."/>
            <person name="Du Y."/>
            <person name="Sun X."/>
            <person name="Zhang S."/>
            <person name="Liu B."/>
            <person name="Cheng P."/>
            <person name="Jiang X."/>
            <person name="Li J."/>
            <person name="Fan D."/>
            <person name="Wang W."/>
            <person name="Fu W."/>
            <person name="Wang T."/>
            <person name="Wang B."/>
            <person name="Zhang J."/>
            <person name="Peng Z."/>
            <person name="Li Y."/>
            <person name="Li N."/>
            <person name="Wang J."/>
            <person name="Chen M."/>
            <person name="He Y."/>
            <person name="Tan F."/>
            <person name="Song X."/>
            <person name="Zheng Q."/>
            <person name="Huang R."/>
            <person name="Yang H."/>
            <person name="Du X."/>
            <person name="Chen L."/>
            <person name="Yang M."/>
            <person name="Gaffney P.M."/>
            <person name="Wang S."/>
            <person name="Luo L."/>
            <person name="She Z."/>
            <person name="Ming Y."/>
            <person name="Huang W."/>
            <person name="Zhang S."/>
            <person name="Huang B."/>
            <person name="Zhang Y."/>
            <person name="Qu T."/>
            <person name="Ni P."/>
            <person name="Miao G."/>
            <person name="Wang J."/>
            <person name="Wang Q."/>
            <person name="Steinberg C.E."/>
            <person name="Wang H."/>
            <person name="Li N."/>
            <person name="Qian L."/>
            <person name="Zhang G."/>
            <person name="Li Y."/>
            <person name="Yang H."/>
            <person name="Liu X."/>
            <person name="Wang J."/>
            <person name="Yin Y."/>
            <person name="Wang J."/>
        </authorList>
    </citation>
    <scope>NUCLEOTIDE SEQUENCE [LARGE SCALE GENOMIC DNA]</scope>
    <source>
        <strain evidence="1">05x7-T-G4-1.051#20</strain>
    </source>
</reference>
<organism evidence="1">
    <name type="scientific">Magallana gigas</name>
    <name type="common">Pacific oyster</name>
    <name type="synonym">Crassostrea gigas</name>
    <dbReference type="NCBI Taxonomy" id="29159"/>
    <lineage>
        <taxon>Eukaryota</taxon>
        <taxon>Metazoa</taxon>
        <taxon>Spiralia</taxon>
        <taxon>Lophotrochozoa</taxon>
        <taxon>Mollusca</taxon>
        <taxon>Bivalvia</taxon>
        <taxon>Autobranchia</taxon>
        <taxon>Pteriomorphia</taxon>
        <taxon>Ostreida</taxon>
        <taxon>Ostreoidea</taxon>
        <taxon>Ostreidae</taxon>
        <taxon>Magallana</taxon>
    </lineage>
</organism>
<dbReference type="AlphaFoldDB" id="K1PFA4"/>
<accession>K1PFA4</accession>
<gene>
    <name evidence="1" type="ORF">CGI_10006350</name>
</gene>
<proteinExistence type="predicted"/>
<protein>
    <submittedName>
        <fullName evidence="1">Uncharacterized protein</fullName>
    </submittedName>
</protein>
<dbReference type="HOGENOM" id="CLU_2656874_0_0_1"/>
<sequence>MQRKFRIPVRRLLDSTMADNSMIDDFNIIAERLFRTEQIPASSPVPLNCAPLGRVCKLTDDGNAFEIVFGKKTNAL</sequence>
<dbReference type="EMBL" id="JH818023">
    <property type="protein sequence ID" value="EKC20283.1"/>
    <property type="molecule type" value="Genomic_DNA"/>
</dbReference>
<evidence type="ECO:0000313" key="1">
    <source>
        <dbReference type="EMBL" id="EKC20283.1"/>
    </source>
</evidence>
<name>K1PFA4_MAGGI</name>